<feature type="domain" description="4Fe-4S" evidence="12">
    <location>
        <begin position="31"/>
        <end position="90"/>
    </location>
</feature>
<evidence type="ECO:0000313" key="14">
    <source>
        <dbReference type="Proteomes" id="UP000294555"/>
    </source>
</evidence>
<keyword evidence="1" id="KW-0813">Transport</keyword>
<organism evidence="13 14">
    <name type="scientific">Sodalis ligni</name>
    <dbReference type="NCBI Taxonomy" id="2697027"/>
    <lineage>
        <taxon>Bacteria</taxon>
        <taxon>Pseudomonadati</taxon>
        <taxon>Pseudomonadota</taxon>
        <taxon>Gammaproteobacteria</taxon>
        <taxon>Enterobacterales</taxon>
        <taxon>Bruguierivoracaceae</taxon>
        <taxon>Sodalis</taxon>
    </lineage>
</organism>
<evidence type="ECO:0000256" key="7">
    <source>
        <dbReference type="ARBA" id="ARBA00023004"/>
    </source>
</evidence>
<keyword evidence="2" id="KW-0004">4Fe-4S</keyword>
<evidence type="ECO:0000256" key="4">
    <source>
        <dbReference type="ARBA" id="ARBA00022737"/>
    </source>
</evidence>
<name>A0A4R1N6N8_9GAMM</name>
<reference evidence="13 14" key="1">
    <citation type="submission" date="2019-02" db="EMBL/GenBank/DDBJ databases">
        <title>Investigation of anaerobic lignin degradation for improved lignocellulosic biofuels.</title>
        <authorList>
            <person name="Deangelis K."/>
        </authorList>
    </citation>
    <scope>NUCLEOTIDE SEQUENCE [LARGE SCALE GENOMIC DNA]</scope>
    <source>
        <strain evidence="13 14">159R</strain>
    </source>
</reference>
<dbReference type="GO" id="GO:0046872">
    <property type="term" value="F:metal ion binding"/>
    <property type="evidence" value="ECO:0007669"/>
    <property type="project" value="UniProtKB-KW"/>
</dbReference>
<dbReference type="Gene3D" id="1.10.15.40">
    <property type="entry name" value="Electron transport complex subunit B, putative Fe-S cluster"/>
    <property type="match status" value="1"/>
</dbReference>
<keyword evidence="4" id="KW-0677">Repeat</keyword>
<dbReference type="InterPro" id="IPR050395">
    <property type="entry name" value="4Fe4S_Ferredoxin_RnfB"/>
</dbReference>
<keyword evidence="10" id="KW-0812">Transmembrane</keyword>
<dbReference type="PROSITE" id="PS51656">
    <property type="entry name" value="4FE4S"/>
    <property type="match status" value="1"/>
</dbReference>
<keyword evidence="5" id="KW-1278">Translocase</keyword>
<keyword evidence="3" id="KW-0479">Metal-binding</keyword>
<dbReference type="Proteomes" id="UP000294555">
    <property type="component" value="Unassembled WGS sequence"/>
</dbReference>
<dbReference type="PROSITE" id="PS00198">
    <property type="entry name" value="4FE4S_FER_1"/>
    <property type="match status" value="1"/>
</dbReference>
<dbReference type="GO" id="GO:0051539">
    <property type="term" value="F:4 iron, 4 sulfur cluster binding"/>
    <property type="evidence" value="ECO:0007669"/>
    <property type="project" value="UniProtKB-KW"/>
</dbReference>
<dbReference type="RefSeq" id="WP_243701404.1">
    <property type="nucleotide sequence ID" value="NZ_SJOI01000001.1"/>
</dbReference>
<evidence type="ECO:0000256" key="8">
    <source>
        <dbReference type="ARBA" id="ARBA00023014"/>
    </source>
</evidence>
<evidence type="ECO:0000256" key="1">
    <source>
        <dbReference type="ARBA" id="ARBA00022448"/>
    </source>
</evidence>
<dbReference type="Gene3D" id="3.30.70.20">
    <property type="match status" value="1"/>
</dbReference>
<evidence type="ECO:0000256" key="6">
    <source>
        <dbReference type="ARBA" id="ARBA00022982"/>
    </source>
</evidence>
<dbReference type="SUPFAM" id="SSF54862">
    <property type="entry name" value="4Fe-4S ferredoxins"/>
    <property type="match status" value="1"/>
</dbReference>
<evidence type="ECO:0000256" key="3">
    <source>
        <dbReference type="ARBA" id="ARBA00022723"/>
    </source>
</evidence>
<evidence type="ECO:0000256" key="10">
    <source>
        <dbReference type="SAM" id="Phobius"/>
    </source>
</evidence>
<dbReference type="InterPro" id="IPR010207">
    <property type="entry name" value="Elect_transpt_cplx_RnfB/RsxB"/>
</dbReference>
<dbReference type="Pfam" id="PF14697">
    <property type="entry name" value="Fer4_21"/>
    <property type="match status" value="1"/>
</dbReference>
<evidence type="ECO:0000256" key="9">
    <source>
        <dbReference type="ARBA" id="ARBA00023136"/>
    </source>
</evidence>
<gene>
    <name evidence="13" type="ORF">EZJ58_0804</name>
</gene>
<proteinExistence type="predicted"/>
<dbReference type="InterPro" id="IPR007202">
    <property type="entry name" value="4Fe-4S_dom"/>
</dbReference>
<protein>
    <submittedName>
        <fullName evidence="13">Electron transport complex protein RnfB</fullName>
    </submittedName>
</protein>
<feature type="transmembrane region" description="Helical" evidence="10">
    <location>
        <begin position="6"/>
        <end position="28"/>
    </location>
</feature>
<dbReference type="EMBL" id="SJOI01000001">
    <property type="protein sequence ID" value="TCL02772.1"/>
    <property type="molecule type" value="Genomic_DNA"/>
</dbReference>
<dbReference type="PANTHER" id="PTHR43560">
    <property type="entry name" value="ION-TRANSLOCATING OXIDOREDUCTASE COMPLEX SUBUNIT B"/>
    <property type="match status" value="1"/>
</dbReference>
<dbReference type="NCBIfam" id="TIGR01944">
    <property type="entry name" value="rnfB"/>
    <property type="match status" value="1"/>
</dbReference>
<keyword evidence="8" id="KW-0411">Iron-sulfur</keyword>
<evidence type="ECO:0000259" key="11">
    <source>
        <dbReference type="PROSITE" id="PS51379"/>
    </source>
</evidence>
<keyword evidence="7" id="KW-0408">Iron</keyword>
<keyword evidence="6" id="KW-0249">Electron transport</keyword>
<evidence type="ECO:0000256" key="2">
    <source>
        <dbReference type="ARBA" id="ARBA00022485"/>
    </source>
</evidence>
<feature type="domain" description="4Fe-4S ferredoxin-type" evidence="11">
    <location>
        <begin position="101"/>
        <end position="130"/>
    </location>
</feature>
<evidence type="ECO:0000259" key="12">
    <source>
        <dbReference type="PROSITE" id="PS51656"/>
    </source>
</evidence>
<keyword evidence="9 10" id="KW-0472">Membrane</keyword>
<dbReference type="GO" id="GO:0009055">
    <property type="term" value="F:electron transfer activity"/>
    <property type="evidence" value="ECO:0007669"/>
    <property type="project" value="InterPro"/>
</dbReference>
<evidence type="ECO:0000313" key="13">
    <source>
        <dbReference type="EMBL" id="TCL02772.1"/>
    </source>
</evidence>
<keyword evidence="10" id="KW-1133">Transmembrane helix</keyword>
<dbReference type="InterPro" id="IPR017900">
    <property type="entry name" value="4Fe4S_Fe_S_CS"/>
</dbReference>
<evidence type="ECO:0000256" key="5">
    <source>
        <dbReference type="ARBA" id="ARBA00022967"/>
    </source>
</evidence>
<feature type="domain" description="4Fe-4S ferredoxin-type" evidence="11">
    <location>
        <begin position="131"/>
        <end position="160"/>
    </location>
</feature>
<dbReference type="InterPro" id="IPR017896">
    <property type="entry name" value="4Fe4S_Fe-S-bd"/>
</dbReference>
<dbReference type="PROSITE" id="PS51379">
    <property type="entry name" value="4FE4S_FER_2"/>
    <property type="match status" value="2"/>
</dbReference>
<accession>A0A4R1N6N8</accession>
<comment type="caution">
    <text evidence="13">The sequence shown here is derived from an EMBL/GenBank/DDBJ whole genome shotgun (WGS) entry which is preliminary data.</text>
</comment>
<dbReference type="Pfam" id="PF04060">
    <property type="entry name" value="FeS"/>
    <property type="match status" value="1"/>
</dbReference>
<keyword evidence="14" id="KW-1185">Reference proteome</keyword>
<sequence>MNGILPVLAVPAIGMVIGYLLGFAALYFKVDKDPRIESVAALLPNGQCGQCGFPGCVQAAAAMVRGEAPVSACTPGGAALAKRIAVLLDVPVDGGDDDGPMVALISAEMCDGCGRCQKKCNFDAIIGAPRQRHGILAEDCTGCAACLSVCPQQAIQLRADPLLTPTATKPRLPIREASYV</sequence>
<dbReference type="AlphaFoldDB" id="A0A4R1N6N8"/>
<dbReference type="PANTHER" id="PTHR43560:SF1">
    <property type="entry name" value="ION-TRANSLOCATING OXIDOREDUCTASE COMPLEX SUBUNIT B"/>
    <property type="match status" value="1"/>
</dbReference>